<accession>A0AAE3XSK6</accession>
<dbReference type="InterPro" id="IPR016031">
    <property type="entry name" value="Trp_RNA-bd_attenuator-like_dom"/>
</dbReference>
<reference evidence="1" key="1">
    <citation type="submission" date="2023-07" db="EMBL/GenBank/DDBJ databases">
        <title>Genomic Encyclopedia of Type Strains, Phase IV (KMG-IV): sequencing the most valuable type-strain genomes for metagenomic binning, comparative biology and taxonomic classification.</title>
        <authorList>
            <person name="Goeker M."/>
        </authorList>
    </citation>
    <scope>NUCLEOTIDE SEQUENCE</scope>
    <source>
        <strain evidence="1">DSM 26174</strain>
    </source>
</reference>
<comment type="caution">
    <text evidence="1">The sequence shown here is derived from an EMBL/GenBank/DDBJ whole genome shotgun (WGS) entry which is preliminary data.</text>
</comment>
<gene>
    <name evidence="1" type="ORF">HNQ88_004924</name>
</gene>
<dbReference type="PANTHER" id="PTHR43657:SF1">
    <property type="entry name" value="ALTERED INHERITANCE OF MITOCHONDRIA PROTEIN 24, MITOCHONDRIAL"/>
    <property type="match status" value="1"/>
</dbReference>
<dbReference type="RefSeq" id="WP_309942976.1">
    <property type="nucleotide sequence ID" value="NZ_AP025307.1"/>
</dbReference>
<dbReference type="Pfam" id="PF01987">
    <property type="entry name" value="AIM24"/>
    <property type="match status" value="1"/>
</dbReference>
<organism evidence="1 2">
    <name type="scientific">Aureibacter tunicatorum</name>
    <dbReference type="NCBI Taxonomy" id="866807"/>
    <lineage>
        <taxon>Bacteria</taxon>
        <taxon>Pseudomonadati</taxon>
        <taxon>Bacteroidota</taxon>
        <taxon>Cytophagia</taxon>
        <taxon>Cytophagales</taxon>
        <taxon>Persicobacteraceae</taxon>
        <taxon>Aureibacter</taxon>
    </lineage>
</organism>
<dbReference type="SUPFAM" id="SSF51219">
    <property type="entry name" value="TRAP-like"/>
    <property type="match status" value="1"/>
</dbReference>
<proteinExistence type="predicted"/>
<dbReference type="InterPro" id="IPR036983">
    <property type="entry name" value="AIM24_sf"/>
</dbReference>
<protein>
    <submittedName>
        <fullName evidence="1">Uncharacterized protein (TIGR00266 family)</fullName>
    </submittedName>
</protein>
<sequence length="231" mass="25522">MMETANIEIKQGLDFDIQCRPDYSFLTVKIPSQQTLRVEASAMATMDTNINMKTKMKGGLGRLLTGESLFINEFTAQNGSGEIGIAPASAGDMEHVYLDGESIYLQNSAFVASSMDVKTETKFQGLSKTFFSGEGMFLIKCSGQGDLWFNSYGGIIPIDVNGGYVVDTGHIVGFTEGLEYDITKVGGYKSLFFSGEGFVCRFRGQGKVWIQTRKVMPFAYWLHPFRPKKGK</sequence>
<dbReference type="NCBIfam" id="TIGR00266">
    <property type="entry name" value="TIGR00266 family protein"/>
    <property type="match status" value="1"/>
</dbReference>
<name>A0AAE3XSK6_9BACT</name>
<evidence type="ECO:0000313" key="1">
    <source>
        <dbReference type="EMBL" id="MDR6241837.1"/>
    </source>
</evidence>
<dbReference type="PANTHER" id="PTHR43657">
    <property type="entry name" value="TRYPTOPHAN RNA-BINDING ATTENUATOR PROTEIN-LIKE PROTEIN"/>
    <property type="match status" value="1"/>
</dbReference>
<dbReference type="Gene3D" id="3.60.160.10">
    <property type="entry name" value="Mitochondrial biogenesis AIM24"/>
    <property type="match status" value="1"/>
</dbReference>
<evidence type="ECO:0000313" key="2">
    <source>
        <dbReference type="Proteomes" id="UP001185092"/>
    </source>
</evidence>
<dbReference type="AlphaFoldDB" id="A0AAE3XSK6"/>
<dbReference type="InterPro" id="IPR002838">
    <property type="entry name" value="AIM24"/>
</dbReference>
<keyword evidence="2" id="KW-1185">Reference proteome</keyword>
<dbReference type="Proteomes" id="UP001185092">
    <property type="component" value="Unassembled WGS sequence"/>
</dbReference>
<dbReference type="EMBL" id="JAVDQD010000012">
    <property type="protein sequence ID" value="MDR6241837.1"/>
    <property type="molecule type" value="Genomic_DNA"/>
</dbReference>